<dbReference type="AlphaFoldDB" id="A0A653B889"/>
<proteinExistence type="predicted"/>
<reference evidence="1" key="1">
    <citation type="submission" date="2018-11" db="EMBL/GenBank/DDBJ databases">
        <authorList>
            <consortium name="Genoscope - CEA"/>
            <person name="William W."/>
        </authorList>
    </citation>
    <scope>NUCLEOTIDE SEQUENCE [LARGE SCALE GENOMIC DNA]</scope>
    <source>
        <strain evidence="1">T9AD</strain>
    </source>
</reference>
<accession>A0A653B889</accession>
<sequence>MVDVKRDIHPTPSVRGLQPRRLVGRVQPATYSWRVSAALPAEHGQGMMPSRPRFAAAAAPTV</sequence>
<protein>
    <submittedName>
        <fullName evidence="1">Uncharacterized protein</fullName>
    </submittedName>
</protein>
<organism evidence="1">
    <name type="scientific">Ectopseudomonas oleovorans</name>
    <name type="common">Pseudomonas oleovorans</name>
    <dbReference type="NCBI Taxonomy" id="301"/>
    <lineage>
        <taxon>Bacteria</taxon>
        <taxon>Pseudomonadati</taxon>
        <taxon>Pseudomonadota</taxon>
        <taxon>Gammaproteobacteria</taxon>
        <taxon>Pseudomonadales</taxon>
        <taxon>Pseudomonadaceae</taxon>
        <taxon>Ectopseudomonas</taxon>
    </lineage>
</organism>
<evidence type="ECO:0000313" key="1">
    <source>
        <dbReference type="EMBL" id="VDN64789.1"/>
    </source>
</evidence>
<gene>
    <name evidence="1" type="ORF">POT9AD_3814</name>
</gene>
<name>A0A653B889_ECTOL</name>
<dbReference type="EMBL" id="LR130779">
    <property type="protein sequence ID" value="VDN64789.1"/>
    <property type="molecule type" value="Genomic_DNA"/>
</dbReference>